<dbReference type="PANTHER" id="PTHR46905:SF21">
    <property type="entry name" value="RING-TYPE E3 UBIQUITIN TRANSFERASE"/>
    <property type="match status" value="1"/>
</dbReference>
<dbReference type="InterPro" id="IPR044602">
    <property type="entry name" value="ATL10/ATL72-79-like"/>
</dbReference>
<feature type="domain" description="RING-type" evidence="14">
    <location>
        <begin position="116"/>
        <end position="158"/>
    </location>
</feature>
<evidence type="ECO:0000256" key="4">
    <source>
        <dbReference type="ARBA" id="ARBA00022679"/>
    </source>
</evidence>
<organism evidence="15 16">
    <name type="scientific">Ricinus communis</name>
    <name type="common">Castor bean</name>
    <dbReference type="NCBI Taxonomy" id="3988"/>
    <lineage>
        <taxon>Eukaryota</taxon>
        <taxon>Viridiplantae</taxon>
        <taxon>Streptophyta</taxon>
        <taxon>Embryophyta</taxon>
        <taxon>Tracheophyta</taxon>
        <taxon>Spermatophyta</taxon>
        <taxon>Magnoliopsida</taxon>
        <taxon>eudicotyledons</taxon>
        <taxon>Gunneridae</taxon>
        <taxon>Pentapetalae</taxon>
        <taxon>rosids</taxon>
        <taxon>fabids</taxon>
        <taxon>Malpighiales</taxon>
        <taxon>Euphorbiaceae</taxon>
        <taxon>Acalyphoideae</taxon>
        <taxon>Acalypheae</taxon>
        <taxon>Ricinus</taxon>
    </lineage>
</organism>
<keyword evidence="9 13" id="KW-1133">Transmembrane helix</keyword>
<name>B9S4E7_RICCO</name>
<evidence type="ECO:0000256" key="8">
    <source>
        <dbReference type="ARBA" id="ARBA00022833"/>
    </source>
</evidence>
<keyword evidence="7" id="KW-0833">Ubl conjugation pathway</keyword>
<proteinExistence type="inferred from homology"/>
<gene>
    <name evidence="15" type="ORF">RCOM_0689750</name>
</gene>
<dbReference type="PANTHER" id="PTHR46905">
    <property type="entry name" value="RING-H2 FINGER PROTEIN ATL78"/>
    <property type="match status" value="1"/>
</dbReference>
<evidence type="ECO:0000256" key="1">
    <source>
        <dbReference type="ARBA" id="ARBA00000900"/>
    </source>
</evidence>
<comment type="catalytic activity">
    <reaction evidence="1">
        <text>S-ubiquitinyl-[E2 ubiquitin-conjugating enzyme]-L-cysteine + [acceptor protein]-L-lysine = [E2 ubiquitin-conjugating enzyme]-L-cysteine + N(6)-ubiquitinyl-[acceptor protein]-L-lysine.</text>
        <dbReference type="EC" id="2.3.2.27"/>
    </reaction>
</comment>
<evidence type="ECO:0000313" key="15">
    <source>
        <dbReference type="EMBL" id="EEF41575.1"/>
    </source>
</evidence>
<dbReference type="eggNOG" id="KOG0800">
    <property type="taxonomic scope" value="Eukaryota"/>
</dbReference>
<dbReference type="EC" id="2.3.2.27" evidence="3"/>
<dbReference type="InParanoid" id="B9S4E7"/>
<feature type="transmembrane region" description="Helical" evidence="13">
    <location>
        <begin position="43"/>
        <end position="64"/>
    </location>
</feature>
<dbReference type="SMART" id="SM00184">
    <property type="entry name" value="RING"/>
    <property type="match status" value="1"/>
</dbReference>
<dbReference type="SUPFAM" id="SSF57850">
    <property type="entry name" value="RING/U-box"/>
    <property type="match status" value="1"/>
</dbReference>
<evidence type="ECO:0000256" key="12">
    <source>
        <dbReference type="PROSITE-ProRule" id="PRU00175"/>
    </source>
</evidence>
<dbReference type="Proteomes" id="UP000008311">
    <property type="component" value="Unassembled WGS sequence"/>
</dbReference>
<dbReference type="AlphaFoldDB" id="B9S4E7"/>
<evidence type="ECO:0000256" key="11">
    <source>
        <dbReference type="ARBA" id="ARBA00024209"/>
    </source>
</evidence>
<keyword evidence="16" id="KW-1185">Reference proteome</keyword>
<dbReference type="GO" id="GO:0016020">
    <property type="term" value="C:membrane"/>
    <property type="evidence" value="ECO:0007669"/>
    <property type="project" value="UniProtKB-SubCell"/>
</dbReference>
<dbReference type="CDD" id="cd16461">
    <property type="entry name" value="RING-H2_EL5-like"/>
    <property type="match status" value="1"/>
</dbReference>
<reference evidence="16" key="1">
    <citation type="journal article" date="2010" name="Nat. Biotechnol.">
        <title>Draft genome sequence of the oilseed species Ricinus communis.</title>
        <authorList>
            <person name="Chan A.P."/>
            <person name="Crabtree J."/>
            <person name="Zhao Q."/>
            <person name="Lorenzi H."/>
            <person name="Orvis J."/>
            <person name="Puiu D."/>
            <person name="Melake-Berhan A."/>
            <person name="Jones K.M."/>
            <person name="Redman J."/>
            <person name="Chen G."/>
            <person name="Cahoon E.B."/>
            <person name="Gedil M."/>
            <person name="Stanke M."/>
            <person name="Haas B.J."/>
            <person name="Wortman J.R."/>
            <person name="Fraser-Liggett C.M."/>
            <person name="Ravel J."/>
            <person name="Rabinowicz P.D."/>
        </authorList>
    </citation>
    <scope>NUCLEOTIDE SEQUENCE [LARGE SCALE GENOMIC DNA]</scope>
    <source>
        <strain evidence="16">cv. Hale</strain>
    </source>
</reference>
<dbReference type="GO" id="GO:0061630">
    <property type="term" value="F:ubiquitin protein ligase activity"/>
    <property type="evidence" value="ECO:0000318"/>
    <property type="project" value="GO_Central"/>
</dbReference>
<evidence type="ECO:0000256" key="9">
    <source>
        <dbReference type="ARBA" id="ARBA00022989"/>
    </source>
</evidence>
<keyword evidence="8" id="KW-0862">Zinc</keyword>
<keyword evidence="6" id="KW-0479">Metal-binding</keyword>
<dbReference type="PROSITE" id="PS50089">
    <property type="entry name" value="ZF_RING_2"/>
    <property type="match status" value="1"/>
</dbReference>
<dbReference type="Gene3D" id="3.30.40.10">
    <property type="entry name" value="Zinc/RING finger domain, C3HC4 (zinc finger)"/>
    <property type="match status" value="1"/>
</dbReference>
<dbReference type="Pfam" id="PF13639">
    <property type="entry name" value="zf-RING_2"/>
    <property type="match status" value="1"/>
</dbReference>
<accession>B9S4E7</accession>
<evidence type="ECO:0000256" key="2">
    <source>
        <dbReference type="ARBA" id="ARBA00004167"/>
    </source>
</evidence>
<evidence type="ECO:0000256" key="7">
    <source>
        <dbReference type="ARBA" id="ARBA00022786"/>
    </source>
</evidence>
<evidence type="ECO:0000256" key="13">
    <source>
        <dbReference type="SAM" id="Phobius"/>
    </source>
</evidence>
<protein>
    <recommendedName>
        <fullName evidence="3">RING-type E3 ubiquitin transferase</fullName>
        <ecNumber evidence="3">2.3.2.27</ecNumber>
    </recommendedName>
</protein>
<evidence type="ECO:0000256" key="6">
    <source>
        <dbReference type="ARBA" id="ARBA00022723"/>
    </source>
</evidence>
<keyword evidence="5 13" id="KW-0812">Transmembrane</keyword>
<keyword evidence="4" id="KW-0808">Transferase</keyword>
<dbReference type="GO" id="GO:0016567">
    <property type="term" value="P:protein ubiquitination"/>
    <property type="evidence" value="ECO:0007669"/>
    <property type="project" value="InterPro"/>
</dbReference>
<comment type="similarity">
    <text evidence="11">Belongs to the RING-type zinc finger family. ATL subfamily.</text>
</comment>
<sequence>MAMVSSLHHRPHRLLLNTESNTPPINGSRIRSYTNEANFDTNMVIILAALLCALICALGLNSIVRCALRCSRRFAFETPDEAAARLAATGLKKSALRQIPVVIYGAAGIQIIATDCAICLGEFSDGEKVRVLPKCNHGFHVRCIDTWLGSHSSCPTCRQSLLEQPAPGNSDATEPDVEIRSHGNGAVLQTDVPMSSDEPVDVTIIMNA</sequence>
<comment type="subcellular location">
    <subcellularLocation>
        <location evidence="2">Membrane</location>
        <topology evidence="2">Single-pass membrane protein</topology>
    </subcellularLocation>
</comment>
<dbReference type="InterPro" id="IPR001841">
    <property type="entry name" value="Znf_RING"/>
</dbReference>
<dbReference type="InterPro" id="IPR013083">
    <property type="entry name" value="Znf_RING/FYVE/PHD"/>
</dbReference>
<evidence type="ECO:0000256" key="10">
    <source>
        <dbReference type="ARBA" id="ARBA00023136"/>
    </source>
</evidence>
<keyword evidence="12" id="KW-0863">Zinc-finger</keyword>
<evidence type="ECO:0000259" key="14">
    <source>
        <dbReference type="PROSITE" id="PS50089"/>
    </source>
</evidence>
<dbReference type="GO" id="GO:0008270">
    <property type="term" value="F:zinc ion binding"/>
    <property type="evidence" value="ECO:0007669"/>
    <property type="project" value="UniProtKB-KW"/>
</dbReference>
<evidence type="ECO:0000256" key="3">
    <source>
        <dbReference type="ARBA" id="ARBA00012483"/>
    </source>
</evidence>
<dbReference type="EMBL" id="EQ973864">
    <property type="protein sequence ID" value="EEF41575.1"/>
    <property type="molecule type" value="Genomic_DNA"/>
</dbReference>
<dbReference type="FunFam" id="3.30.40.10:FF:000404">
    <property type="entry name" value="RING-H2 finger protein ATL72-like"/>
    <property type="match status" value="1"/>
</dbReference>
<evidence type="ECO:0000313" key="16">
    <source>
        <dbReference type="Proteomes" id="UP000008311"/>
    </source>
</evidence>
<keyword evidence="10 13" id="KW-0472">Membrane</keyword>
<evidence type="ECO:0000256" key="5">
    <source>
        <dbReference type="ARBA" id="ARBA00022692"/>
    </source>
</evidence>